<dbReference type="Pfam" id="PF13561">
    <property type="entry name" value="adh_short_C2"/>
    <property type="match status" value="1"/>
</dbReference>
<dbReference type="Proteomes" id="UP000799538">
    <property type="component" value="Unassembled WGS sequence"/>
</dbReference>
<dbReference type="GO" id="GO:0016616">
    <property type="term" value="F:oxidoreductase activity, acting on the CH-OH group of donors, NAD or NADP as acceptor"/>
    <property type="evidence" value="ECO:0007669"/>
    <property type="project" value="TreeGrafter"/>
</dbReference>
<dbReference type="InterPro" id="IPR002347">
    <property type="entry name" value="SDR_fam"/>
</dbReference>
<reference evidence="4" key="1">
    <citation type="journal article" date="2020" name="Stud. Mycol.">
        <title>101 Dothideomycetes genomes: A test case for predicting lifestyles and emergence of pathogens.</title>
        <authorList>
            <person name="Haridas S."/>
            <person name="Albert R."/>
            <person name="Binder M."/>
            <person name="Bloem J."/>
            <person name="LaButti K."/>
            <person name="Salamov A."/>
            <person name="Andreopoulos B."/>
            <person name="Baker S."/>
            <person name="Barry K."/>
            <person name="Bills G."/>
            <person name="Bluhm B."/>
            <person name="Cannon C."/>
            <person name="Castanera R."/>
            <person name="Culley D."/>
            <person name="Daum C."/>
            <person name="Ezra D."/>
            <person name="Gonzalez J."/>
            <person name="Henrissat B."/>
            <person name="Kuo A."/>
            <person name="Liang C."/>
            <person name="Lipzen A."/>
            <person name="Lutzoni F."/>
            <person name="Magnuson J."/>
            <person name="Mondo S."/>
            <person name="Nolan M."/>
            <person name="Ohm R."/>
            <person name="Pangilinan J."/>
            <person name="Park H.-J."/>
            <person name="Ramirez L."/>
            <person name="Alfaro M."/>
            <person name="Sun H."/>
            <person name="Tritt A."/>
            <person name="Yoshinaga Y."/>
            <person name="Zwiers L.-H."/>
            <person name="Turgeon B."/>
            <person name="Goodwin S."/>
            <person name="Spatafora J."/>
            <person name="Crous P."/>
            <person name="Grigoriev I."/>
        </authorList>
    </citation>
    <scope>NUCLEOTIDE SEQUENCE [LARGE SCALE GENOMIC DNA]</scope>
    <source>
        <strain evidence="4">CECT 20119</strain>
    </source>
</reference>
<comment type="similarity">
    <text evidence="1">Belongs to the short-chain dehydrogenases/reductases (SDR) family.</text>
</comment>
<dbReference type="PANTHER" id="PTHR42760">
    <property type="entry name" value="SHORT-CHAIN DEHYDROGENASES/REDUCTASES FAMILY MEMBER"/>
    <property type="match status" value="1"/>
</dbReference>
<evidence type="ECO:0000313" key="4">
    <source>
        <dbReference type="Proteomes" id="UP000799538"/>
    </source>
</evidence>
<dbReference type="PRINTS" id="PR00081">
    <property type="entry name" value="GDHRDH"/>
</dbReference>
<dbReference type="InterPro" id="IPR036291">
    <property type="entry name" value="NAD(P)-bd_dom_sf"/>
</dbReference>
<keyword evidence="2" id="KW-0560">Oxidoreductase</keyword>
<organism evidence="3 4">
    <name type="scientific">Elsinoe ampelina</name>
    <dbReference type="NCBI Taxonomy" id="302913"/>
    <lineage>
        <taxon>Eukaryota</taxon>
        <taxon>Fungi</taxon>
        <taxon>Dikarya</taxon>
        <taxon>Ascomycota</taxon>
        <taxon>Pezizomycotina</taxon>
        <taxon>Dothideomycetes</taxon>
        <taxon>Dothideomycetidae</taxon>
        <taxon>Myriangiales</taxon>
        <taxon>Elsinoaceae</taxon>
        <taxon>Elsinoe</taxon>
    </lineage>
</organism>
<evidence type="ECO:0000256" key="1">
    <source>
        <dbReference type="ARBA" id="ARBA00006484"/>
    </source>
</evidence>
<dbReference type="PANTHER" id="PTHR42760:SF133">
    <property type="entry name" value="3-OXOACYL-[ACYL-CARRIER-PROTEIN] REDUCTASE"/>
    <property type="match status" value="1"/>
</dbReference>
<dbReference type="CDD" id="cd05233">
    <property type="entry name" value="SDR_c"/>
    <property type="match status" value="1"/>
</dbReference>
<name>A0A6A6GRR5_9PEZI</name>
<dbReference type="SUPFAM" id="SSF51735">
    <property type="entry name" value="NAD(P)-binding Rossmann-fold domains"/>
    <property type="match status" value="1"/>
</dbReference>
<gene>
    <name evidence="3" type="ORF">BDZ85DRAFT_14067</name>
</gene>
<dbReference type="Gene3D" id="3.40.50.720">
    <property type="entry name" value="NAD(P)-binding Rossmann-like Domain"/>
    <property type="match status" value="1"/>
</dbReference>
<accession>A0A6A6GRR5</accession>
<evidence type="ECO:0000313" key="3">
    <source>
        <dbReference type="EMBL" id="KAF2228288.1"/>
    </source>
</evidence>
<keyword evidence="4" id="KW-1185">Reference proteome</keyword>
<proteinExistence type="inferred from homology"/>
<dbReference type="Pfam" id="PF00106">
    <property type="entry name" value="adh_short"/>
    <property type="match status" value="1"/>
</dbReference>
<dbReference type="OrthoDB" id="5840532at2759"/>
<sequence length="285" mass="28711">MPPALPILILTGAGGIGLSIARRLGASHHILLADFSTSALDRAATSLSNEGHTITSLETDVSSLASVVALFKRGQDLASSSGSRIASVVHAAGVSPAQASPERLWAVDLLGTTLVLDEALKIASPGMSVVAIASMAADLLQAPLSPSLTAHLMLAGTDKLMSHPELGGRFSQKGMEYGVAKRGNRLRVQALAKAFGEKGARVNSVSPGVISTAMSAAELEGEAGDLIKGLIDGSAAGRLGAPAEIANAVAWLCSVEAGFVTGTDLLVDGGATAAVDTMKAKALGE</sequence>
<protein>
    <submittedName>
        <fullName evidence="3">Short-chain dehydrogenase/reductase SDR</fullName>
    </submittedName>
</protein>
<dbReference type="EMBL" id="ML992501">
    <property type="protein sequence ID" value="KAF2228288.1"/>
    <property type="molecule type" value="Genomic_DNA"/>
</dbReference>
<evidence type="ECO:0000256" key="2">
    <source>
        <dbReference type="ARBA" id="ARBA00023002"/>
    </source>
</evidence>
<dbReference type="AlphaFoldDB" id="A0A6A6GRR5"/>